<evidence type="ECO:0000256" key="1">
    <source>
        <dbReference type="SAM" id="MobiDB-lite"/>
    </source>
</evidence>
<evidence type="ECO:0000313" key="3">
    <source>
        <dbReference type="Proteomes" id="UP000643279"/>
    </source>
</evidence>
<dbReference type="Proteomes" id="UP000643279">
    <property type="component" value="Unassembled WGS sequence"/>
</dbReference>
<accession>A0ABQ2AGH6</accession>
<feature type="region of interest" description="Disordered" evidence="1">
    <location>
        <begin position="63"/>
        <end position="91"/>
    </location>
</feature>
<sequence>MATTQPTTSFWLAAKITATTKAVTRTIRPGPLMRIMENPPLADLEDDEELPKVRMQLLSQRADCAPVPSTPGEHTRSPAQLGSANCRFAGP</sequence>
<proteinExistence type="predicted"/>
<reference evidence="3" key="1">
    <citation type="journal article" date="2019" name="Int. J. Syst. Evol. Microbiol.">
        <title>The Global Catalogue of Microorganisms (GCM) 10K type strain sequencing project: providing services to taxonomists for standard genome sequencing and annotation.</title>
        <authorList>
            <consortium name="The Broad Institute Genomics Platform"/>
            <consortium name="The Broad Institute Genome Sequencing Center for Infectious Disease"/>
            <person name="Wu L."/>
            <person name="Ma J."/>
        </authorList>
    </citation>
    <scope>NUCLEOTIDE SEQUENCE [LARGE SCALE GENOMIC DNA]</scope>
    <source>
        <strain evidence="3">CGMCC 1.12778</strain>
    </source>
</reference>
<organism evidence="2 3">
    <name type="scientific">Arthrobacter liuii</name>
    <dbReference type="NCBI Taxonomy" id="1476996"/>
    <lineage>
        <taxon>Bacteria</taxon>
        <taxon>Bacillati</taxon>
        <taxon>Actinomycetota</taxon>
        <taxon>Actinomycetes</taxon>
        <taxon>Micrococcales</taxon>
        <taxon>Micrococcaceae</taxon>
        <taxon>Arthrobacter</taxon>
    </lineage>
</organism>
<evidence type="ECO:0000313" key="2">
    <source>
        <dbReference type="EMBL" id="GGH90183.1"/>
    </source>
</evidence>
<comment type="caution">
    <text evidence="2">The sequence shown here is derived from an EMBL/GenBank/DDBJ whole genome shotgun (WGS) entry which is preliminary data.</text>
</comment>
<gene>
    <name evidence="2" type="ORF">GCM10007170_03360</name>
</gene>
<keyword evidence="3" id="KW-1185">Reference proteome</keyword>
<name>A0ABQ2AGH6_9MICC</name>
<dbReference type="EMBL" id="BMFW01000001">
    <property type="protein sequence ID" value="GGH90183.1"/>
    <property type="molecule type" value="Genomic_DNA"/>
</dbReference>
<protein>
    <submittedName>
        <fullName evidence="2">Uncharacterized protein</fullName>
    </submittedName>
</protein>